<reference evidence="1 2" key="1">
    <citation type="submission" date="2021-06" db="EMBL/GenBank/DDBJ databases">
        <authorList>
            <person name="Kallberg Y."/>
            <person name="Tangrot J."/>
            <person name="Rosling A."/>
        </authorList>
    </citation>
    <scope>NUCLEOTIDE SEQUENCE [LARGE SCALE GENOMIC DNA]</scope>
    <source>
        <strain evidence="1 2">120-4 pot B 10/14</strain>
    </source>
</reference>
<keyword evidence="2" id="KW-1185">Reference proteome</keyword>
<protein>
    <submittedName>
        <fullName evidence="1">21353_t:CDS:1</fullName>
    </submittedName>
</protein>
<dbReference type="EMBL" id="CAJVQB010041585">
    <property type="protein sequence ID" value="CAG8829667.1"/>
    <property type="molecule type" value="Genomic_DNA"/>
</dbReference>
<dbReference type="Proteomes" id="UP000789901">
    <property type="component" value="Unassembled WGS sequence"/>
</dbReference>
<gene>
    <name evidence="1" type="ORF">GMARGA_LOCUS30048</name>
</gene>
<accession>A0ABN7WEH9</accession>
<comment type="caution">
    <text evidence="1">The sequence shown here is derived from an EMBL/GenBank/DDBJ whole genome shotgun (WGS) entry which is preliminary data.</text>
</comment>
<evidence type="ECO:0000313" key="2">
    <source>
        <dbReference type="Proteomes" id="UP000789901"/>
    </source>
</evidence>
<feature type="non-terminal residue" evidence="1">
    <location>
        <position position="1"/>
    </location>
</feature>
<evidence type="ECO:0000313" key="1">
    <source>
        <dbReference type="EMBL" id="CAG8829667.1"/>
    </source>
</evidence>
<organism evidence="1 2">
    <name type="scientific">Gigaspora margarita</name>
    <dbReference type="NCBI Taxonomy" id="4874"/>
    <lineage>
        <taxon>Eukaryota</taxon>
        <taxon>Fungi</taxon>
        <taxon>Fungi incertae sedis</taxon>
        <taxon>Mucoromycota</taxon>
        <taxon>Glomeromycotina</taxon>
        <taxon>Glomeromycetes</taxon>
        <taxon>Diversisporales</taxon>
        <taxon>Gigasporaceae</taxon>
        <taxon>Gigaspora</taxon>
    </lineage>
</organism>
<proteinExistence type="predicted"/>
<sequence>EQSVGNNRIEIEEKLAQSRKLLQKENIRRDQPINEQVHLKRPYQALNNSRSLEKDQNKKGISQHNYYKRLQKLKEVNVQQVESVDLLRKILERLTLLESRKLHIDSPNRS</sequence>
<name>A0ABN7WEH9_GIGMA</name>